<evidence type="ECO:0000259" key="2">
    <source>
        <dbReference type="PROSITE" id="PS50924"/>
    </source>
</evidence>
<dbReference type="PANTHER" id="PTHR35152">
    <property type="entry name" value="DOMAIN SIGNALLING PROTEIN, PUTATIVE (AFU_ORTHOLOGUE AFUA_5G11310)-RELATED"/>
    <property type="match status" value="1"/>
</dbReference>
<name>A0A3T0N6Y5_9RHOB</name>
<keyword evidence="1" id="KW-0472">Membrane</keyword>
<organism evidence="4 5">
    <name type="scientific">Parasedimentitalea marina</name>
    <dbReference type="NCBI Taxonomy" id="2483033"/>
    <lineage>
        <taxon>Bacteria</taxon>
        <taxon>Pseudomonadati</taxon>
        <taxon>Pseudomonadota</taxon>
        <taxon>Alphaproteobacteria</taxon>
        <taxon>Rhodobacterales</taxon>
        <taxon>Paracoccaceae</taxon>
        <taxon>Parasedimentitalea</taxon>
    </lineage>
</organism>
<dbReference type="InterPro" id="IPR007492">
    <property type="entry name" value="LytTR_DNA-bd_dom"/>
</dbReference>
<dbReference type="RefSeq" id="WP_127750334.1">
    <property type="nucleotide sequence ID" value="NZ_CP033219.1"/>
</dbReference>
<feature type="domain" description="HTH LytTR-type" evidence="3">
    <location>
        <begin position="265"/>
        <end position="370"/>
    </location>
</feature>
<dbReference type="OrthoDB" id="9781059at2"/>
<feature type="transmembrane region" description="Helical" evidence="1">
    <location>
        <begin position="211"/>
        <end position="235"/>
    </location>
</feature>
<dbReference type="KEGG" id="sedi:EBB79_18910"/>
<dbReference type="GO" id="GO:0016020">
    <property type="term" value="C:membrane"/>
    <property type="evidence" value="ECO:0007669"/>
    <property type="project" value="UniProtKB-UniRule"/>
</dbReference>
<dbReference type="GO" id="GO:0003677">
    <property type="term" value="F:DNA binding"/>
    <property type="evidence" value="ECO:0007669"/>
    <property type="project" value="InterPro"/>
</dbReference>
<feature type="transmembrane region" description="Helical" evidence="1">
    <location>
        <begin position="80"/>
        <end position="102"/>
    </location>
</feature>
<dbReference type="PROSITE" id="PS50930">
    <property type="entry name" value="HTH_LYTTR"/>
    <property type="match status" value="1"/>
</dbReference>
<dbReference type="PROSITE" id="PS50924">
    <property type="entry name" value="MHYT"/>
    <property type="match status" value="1"/>
</dbReference>
<feature type="transmembrane region" description="Helical" evidence="1">
    <location>
        <begin position="170"/>
        <end position="191"/>
    </location>
</feature>
<dbReference type="EMBL" id="CP033219">
    <property type="protein sequence ID" value="AZV79745.1"/>
    <property type="molecule type" value="Genomic_DNA"/>
</dbReference>
<dbReference type="AlphaFoldDB" id="A0A3T0N6Y5"/>
<dbReference type="InterPro" id="IPR005330">
    <property type="entry name" value="MHYT_dom"/>
</dbReference>
<dbReference type="Pfam" id="PF03707">
    <property type="entry name" value="MHYT"/>
    <property type="match status" value="2"/>
</dbReference>
<feature type="transmembrane region" description="Helical" evidence="1">
    <location>
        <begin position="109"/>
        <end position="131"/>
    </location>
</feature>
<keyword evidence="1" id="KW-1133">Transmembrane helix</keyword>
<feature type="transmembrane region" description="Helical" evidence="1">
    <location>
        <begin position="137"/>
        <end position="163"/>
    </location>
</feature>
<dbReference type="InterPro" id="IPR012073">
    <property type="entry name" value="LytTR_MHYT"/>
</dbReference>
<evidence type="ECO:0000256" key="1">
    <source>
        <dbReference type="PROSITE-ProRule" id="PRU00244"/>
    </source>
</evidence>
<evidence type="ECO:0000313" key="5">
    <source>
        <dbReference type="Proteomes" id="UP000283063"/>
    </source>
</evidence>
<feature type="domain" description="MHYT" evidence="2">
    <location>
        <begin position="8"/>
        <end position="195"/>
    </location>
</feature>
<gene>
    <name evidence="4" type="ORF">EBB79_18910</name>
</gene>
<protein>
    <submittedName>
        <fullName evidence="4">Carbon monoxide dehydrogenase</fullName>
    </submittedName>
</protein>
<feature type="transmembrane region" description="Helical" evidence="1">
    <location>
        <begin position="44"/>
        <end position="68"/>
    </location>
</feature>
<feature type="transmembrane region" description="Helical" evidence="1">
    <location>
        <begin position="12"/>
        <end position="32"/>
    </location>
</feature>
<dbReference type="PANTHER" id="PTHR35152:SF1">
    <property type="entry name" value="DOMAIN SIGNALLING PROTEIN, PUTATIVE (AFU_ORTHOLOGUE AFUA_5G11310)-RELATED"/>
    <property type="match status" value="1"/>
</dbReference>
<dbReference type="PIRSF" id="PIRSF036615">
    <property type="entry name" value="MHYT_LytTR"/>
    <property type="match status" value="1"/>
</dbReference>
<reference evidence="4 5" key="1">
    <citation type="submission" date="2018-10" db="EMBL/GenBank/DDBJ databases">
        <title>Parasedimentitalea marina sp. nov., a psychrophilic bacterium isolated from deep seawater of the New Britain Trench.</title>
        <authorList>
            <person name="Cao J."/>
        </authorList>
    </citation>
    <scope>NUCLEOTIDE SEQUENCE [LARGE SCALE GENOMIC DNA]</scope>
    <source>
        <strain evidence="4 5">W43</strain>
    </source>
</reference>
<dbReference type="Gene3D" id="2.40.50.1020">
    <property type="entry name" value="LytTr DNA-binding domain"/>
    <property type="match status" value="1"/>
</dbReference>
<accession>A0A3T0N6Y5</accession>
<evidence type="ECO:0000259" key="3">
    <source>
        <dbReference type="PROSITE" id="PS50930"/>
    </source>
</evidence>
<proteinExistence type="predicted"/>
<evidence type="ECO:0000313" key="4">
    <source>
        <dbReference type="EMBL" id="AZV79745.1"/>
    </source>
</evidence>
<sequence length="370" mass="39832">MQYLDYTHNPWLVFASLLVALMAGFTGLSLTKGLSERSVVHKKILVALAALSLGGGIWSMHFVAMLGLQLPILFYYDPTITLASALVAILVVGLALLILHFWKRTRSTLILSGVIVGLGVLAMHYIGMAGLEYCQALYTPLGLALAVTSSCVLNVAAFMIAYGKRTDRNIIAGTLVFGSAVVSVHFIAVSGTSFTAVVSVVEAGPLISNEIMAIGVVLTSFVLCGAFLLTGITFLSPSDTDVSPDGELPPEVSDVPDIAPAVIRVPYEQEGRTQFVNTDEIAVIHAEGHYTSLYTATGKLFCHWSITEAEKRLSPGPFLKTHRSYLINPAFVSSFERLKDNGVCHFNVTKLERVPVSRSRLSIVRSTLGV</sequence>
<dbReference type="SMART" id="SM00850">
    <property type="entry name" value="LytTR"/>
    <property type="match status" value="1"/>
</dbReference>
<dbReference type="Proteomes" id="UP000283063">
    <property type="component" value="Chromosome"/>
</dbReference>
<keyword evidence="1" id="KW-0812">Transmembrane</keyword>
<keyword evidence="5" id="KW-1185">Reference proteome</keyword>
<dbReference type="Pfam" id="PF04397">
    <property type="entry name" value="LytTR"/>
    <property type="match status" value="1"/>
</dbReference>